<name>A0A834TGR7_9FABA</name>
<proteinExistence type="predicted"/>
<dbReference type="EMBL" id="JAAIUW010000008">
    <property type="protein sequence ID" value="KAF7820856.1"/>
    <property type="molecule type" value="Genomic_DNA"/>
</dbReference>
<evidence type="ECO:0000313" key="2">
    <source>
        <dbReference type="Proteomes" id="UP000634136"/>
    </source>
</evidence>
<protein>
    <submittedName>
        <fullName evidence="1">Uncharacterized protein</fullName>
    </submittedName>
</protein>
<accession>A0A834TGR7</accession>
<dbReference type="Proteomes" id="UP000634136">
    <property type="component" value="Unassembled WGS sequence"/>
</dbReference>
<sequence length="38" mass="4460">MELEVEDYEILTTPTLGLWRVYAREAYTEISLGPNWSL</sequence>
<organism evidence="1 2">
    <name type="scientific">Senna tora</name>
    <dbReference type="NCBI Taxonomy" id="362788"/>
    <lineage>
        <taxon>Eukaryota</taxon>
        <taxon>Viridiplantae</taxon>
        <taxon>Streptophyta</taxon>
        <taxon>Embryophyta</taxon>
        <taxon>Tracheophyta</taxon>
        <taxon>Spermatophyta</taxon>
        <taxon>Magnoliopsida</taxon>
        <taxon>eudicotyledons</taxon>
        <taxon>Gunneridae</taxon>
        <taxon>Pentapetalae</taxon>
        <taxon>rosids</taxon>
        <taxon>fabids</taxon>
        <taxon>Fabales</taxon>
        <taxon>Fabaceae</taxon>
        <taxon>Caesalpinioideae</taxon>
        <taxon>Cassia clade</taxon>
        <taxon>Senna</taxon>
    </lineage>
</organism>
<gene>
    <name evidence="1" type="ORF">G2W53_026311</name>
</gene>
<comment type="caution">
    <text evidence="1">The sequence shown here is derived from an EMBL/GenBank/DDBJ whole genome shotgun (WGS) entry which is preliminary data.</text>
</comment>
<dbReference type="AlphaFoldDB" id="A0A834TGR7"/>
<keyword evidence="2" id="KW-1185">Reference proteome</keyword>
<reference evidence="1" key="1">
    <citation type="submission" date="2020-09" db="EMBL/GenBank/DDBJ databases">
        <title>Genome-Enabled Discovery of Anthraquinone Biosynthesis in Senna tora.</title>
        <authorList>
            <person name="Kang S.-H."/>
            <person name="Pandey R.P."/>
            <person name="Lee C.-M."/>
            <person name="Sim J.-S."/>
            <person name="Jeong J.-T."/>
            <person name="Choi B.-S."/>
            <person name="Jung M."/>
            <person name="Ginzburg D."/>
            <person name="Zhao K."/>
            <person name="Won S.Y."/>
            <person name="Oh T.-J."/>
            <person name="Yu Y."/>
            <person name="Kim N.-H."/>
            <person name="Lee O.R."/>
            <person name="Lee T.-H."/>
            <person name="Bashyal P."/>
            <person name="Kim T.-S."/>
            <person name="Lee W.-H."/>
            <person name="Kawkins C."/>
            <person name="Kim C.-K."/>
            <person name="Kim J.S."/>
            <person name="Ahn B.O."/>
            <person name="Rhee S.Y."/>
            <person name="Sohng J.K."/>
        </authorList>
    </citation>
    <scope>NUCLEOTIDE SEQUENCE</scope>
    <source>
        <tissue evidence="1">Leaf</tissue>
    </source>
</reference>
<evidence type="ECO:0000313" key="1">
    <source>
        <dbReference type="EMBL" id="KAF7820856.1"/>
    </source>
</evidence>